<protein>
    <recommendedName>
        <fullName evidence="1">Ubiquinone biosynthesis accessory factor UbiJ</fullName>
    </recommendedName>
</protein>
<feature type="domain" description="SCP2" evidence="3">
    <location>
        <begin position="14"/>
        <end position="112"/>
    </location>
</feature>
<evidence type="ECO:0000259" key="3">
    <source>
        <dbReference type="Pfam" id="PF02036"/>
    </source>
</evidence>
<organism evidence="4 5">
    <name type="scientific">Pseudomonas fluvialis</name>
    <dbReference type="NCBI Taxonomy" id="1793966"/>
    <lineage>
        <taxon>Bacteria</taxon>
        <taxon>Pseudomonadati</taxon>
        <taxon>Pseudomonadota</taxon>
        <taxon>Gammaproteobacteria</taxon>
        <taxon>Pseudomonadales</taxon>
        <taxon>Pseudomonadaceae</taxon>
        <taxon>Pseudomonas</taxon>
    </lineage>
</organism>
<comment type="subcellular location">
    <subcellularLocation>
        <location evidence="1">Cytoplasm</location>
    </subcellularLocation>
</comment>
<dbReference type="PANTHER" id="PTHR38693:SF1">
    <property type="entry name" value="UBIQUINONE BIOSYNTHESIS ACCESSORY FACTOR UBIJ"/>
    <property type="match status" value="1"/>
</dbReference>
<evidence type="ECO:0000313" key="5">
    <source>
        <dbReference type="Proteomes" id="UP000242861"/>
    </source>
</evidence>
<comment type="caution">
    <text evidence="4">The sequence shown here is derived from an EMBL/GenBank/DDBJ whole genome shotgun (WGS) entry which is preliminary data.</text>
</comment>
<evidence type="ECO:0000256" key="1">
    <source>
        <dbReference type="HAMAP-Rule" id="MF_02215"/>
    </source>
</evidence>
<evidence type="ECO:0000313" key="4">
    <source>
        <dbReference type="EMBL" id="PKF71817.1"/>
    </source>
</evidence>
<evidence type="ECO:0000256" key="2">
    <source>
        <dbReference type="SAM" id="Coils"/>
    </source>
</evidence>
<comment type="function">
    <text evidence="1">Required for ubiquinone (coenzyme Q) biosynthesis. Binds hydrophobic ubiquinone biosynthetic intermediates via its SCP2 domain and is essential for the stability of the Ubi complex. May constitute a docking platform where Ubi enzymes assemble and access their SCP2-bound polyprenyl substrates.</text>
</comment>
<dbReference type="GO" id="GO:0006744">
    <property type="term" value="P:ubiquinone biosynthetic process"/>
    <property type="evidence" value="ECO:0007669"/>
    <property type="project" value="UniProtKB-UniRule"/>
</dbReference>
<dbReference type="Pfam" id="PF02036">
    <property type="entry name" value="SCP2"/>
    <property type="match status" value="1"/>
</dbReference>
<dbReference type="PANTHER" id="PTHR38693">
    <property type="entry name" value="UBIQUINONE BIOSYNTHESIS PROTEIN UBIJ"/>
    <property type="match status" value="1"/>
</dbReference>
<feature type="coiled-coil region" evidence="2">
    <location>
        <begin position="173"/>
        <end position="200"/>
    </location>
</feature>
<name>A0A2I0CRM3_9PSED</name>
<proteinExistence type="inferred from homology"/>
<sequence length="205" mass="22433">MLLSGLYAGVELGLNRLLAMDSTALPRLARLNGRVIAVQCSAPAIQLYLLPGADGLQLATHWEAEADCRLQGTAAALLRLALADDKTSLLHSDQLTLQGDSGVLLELAAILQDLELDWQYELARWLGPVAGPLLAGHVQSRASWMKQGAGRLQQMFADYLAEETRTLVGRREAEARFTELDQLNLALDRLEARLQRLAQRAKPDA</sequence>
<comment type="pathway">
    <text evidence="1">Cofactor biosynthesis; ubiquinone biosynthesis.</text>
</comment>
<dbReference type="HAMAP" id="MF_02215">
    <property type="entry name" value="UbiJ"/>
    <property type="match status" value="1"/>
</dbReference>
<dbReference type="InterPro" id="IPR038989">
    <property type="entry name" value="UbiJ"/>
</dbReference>
<dbReference type="GO" id="GO:0005737">
    <property type="term" value="C:cytoplasm"/>
    <property type="evidence" value="ECO:0007669"/>
    <property type="project" value="UniProtKB-SubCell"/>
</dbReference>
<keyword evidence="1" id="KW-0963">Cytoplasm</keyword>
<dbReference type="UniPathway" id="UPA00232"/>
<comment type="similarity">
    <text evidence="1">Belongs to the UbiJ family.</text>
</comment>
<gene>
    <name evidence="1" type="primary">ubiJ</name>
    <name evidence="4" type="ORF">CW360_06495</name>
</gene>
<accession>A0A2I0CRM3</accession>
<keyword evidence="2" id="KW-0175">Coiled coil</keyword>
<dbReference type="EMBL" id="PIYS01000008">
    <property type="protein sequence ID" value="PKF71817.1"/>
    <property type="molecule type" value="Genomic_DNA"/>
</dbReference>
<dbReference type="SUPFAM" id="SSF55718">
    <property type="entry name" value="SCP-like"/>
    <property type="match status" value="1"/>
</dbReference>
<keyword evidence="1" id="KW-0831">Ubiquinone biosynthesis</keyword>
<reference evidence="5" key="1">
    <citation type="submission" date="2017-12" db="EMBL/GenBank/DDBJ databases">
        <authorList>
            <person name="Yu X.-Y."/>
        </authorList>
    </citation>
    <scope>NUCLEOTIDE SEQUENCE [LARGE SCALE GENOMIC DNA]</scope>
    <source>
        <strain evidence="5">ZYSR67-Z</strain>
    </source>
</reference>
<dbReference type="AlphaFoldDB" id="A0A2I0CRM3"/>
<dbReference type="RefSeq" id="WP_101193140.1">
    <property type="nucleotide sequence ID" value="NZ_PIYS01000008.1"/>
</dbReference>
<dbReference type="InterPro" id="IPR003033">
    <property type="entry name" value="SCP2_sterol-bd_dom"/>
</dbReference>
<dbReference type="Proteomes" id="UP000242861">
    <property type="component" value="Unassembled WGS sequence"/>
</dbReference>
<dbReference type="InterPro" id="IPR036527">
    <property type="entry name" value="SCP2_sterol-bd_dom_sf"/>
</dbReference>